<proteinExistence type="predicted"/>
<keyword evidence="2" id="KW-1185">Reference proteome</keyword>
<organism evidence="1 2">
    <name type="scientific">Paraburkholderia podalyriae</name>
    <dbReference type="NCBI Taxonomy" id="1938811"/>
    <lineage>
        <taxon>Bacteria</taxon>
        <taxon>Pseudomonadati</taxon>
        <taxon>Pseudomonadota</taxon>
        <taxon>Betaproteobacteria</taxon>
        <taxon>Burkholderiales</taxon>
        <taxon>Burkholderiaceae</taxon>
        <taxon>Paraburkholderia</taxon>
    </lineage>
</organism>
<gene>
    <name evidence="1" type="ORF">F6X42_06890</name>
</gene>
<accession>A0ABR7PJ60</accession>
<comment type="caution">
    <text evidence="1">The sequence shown here is derived from an EMBL/GenBank/DDBJ whole genome shotgun (WGS) entry which is preliminary data.</text>
</comment>
<dbReference type="Proteomes" id="UP000736373">
    <property type="component" value="Unassembled WGS sequence"/>
</dbReference>
<dbReference type="EMBL" id="VZQQ01000004">
    <property type="protein sequence ID" value="MBC8746357.1"/>
    <property type="molecule type" value="Genomic_DNA"/>
</dbReference>
<evidence type="ECO:0000313" key="2">
    <source>
        <dbReference type="Proteomes" id="UP000736373"/>
    </source>
</evidence>
<protein>
    <submittedName>
        <fullName evidence="1">Uncharacterized protein</fullName>
    </submittedName>
</protein>
<name>A0ABR7PJ60_9BURK</name>
<sequence>MRLKAAYEHPRASELLRPSGTGFPVLAVYGTWQCHGEVRHLVGQRLADMSHLLGSWITASRNFC</sequence>
<evidence type="ECO:0000313" key="1">
    <source>
        <dbReference type="EMBL" id="MBC8746357.1"/>
    </source>
</evidence>
<reference evidence="1 2" key="1">
    <citation type="submission" date="2019-09" db="EMBL/GenBank/DDBJ databases">
        <title>Paraburkholderia podalyriae sp. nov., A South African Podalyria-associated rhizobium.</title>
        <authorList>
            <person name="Mavima L."/>
            <person name="Beukes C.W."/>
            <person name="Palmer M."/>
            <person name="De Meyer S.E."/>
            <person name="James E.K."/>
            <person name="Maluk M."/>
            <person name="Avontuur J.R."/>
            <person name="Chan W.Y."/>
            <person name="Venter S.N."/>
            <person name="Steenkamp E.T."/>
        </authorList>
    </citation>
    <scope>NUCLEOTIDE SEQUENCE [LARGE SCALE GENOMIC DNA]</scope>
    <source>
        <strain evidence="1 2">WC7.3b</strain>
    </source>
</reference>